<comment type="similarity">
    <text evidence="1">Belongs to the glycosyltransferase 2 family.</text>
</comment>
<name>A0A150KBW5_HEYCO</name>
<evidence type="ECO:0000313" key="3">
    <source>
        <dbReference type="EMBL" id="KYC67052.1"/>
    </source>
</evidence>
<organism evidence="3 4">
    <name type="scientific">Heyndrickxia coagulans</name>
    <name type="common">Weizmannia coagulans</name>
    <dbReference type="NCBI Taxonomy" id="1398"/>
    <lineage>
        <taxon>Bacteria</taxon>
        <taxon>Bacillati</taxon>
        <taxon>Bacillota</taxon>
        <taxon>Bacilli</taxon>
        <taxon>Bacillales</taxon>
        <taxon>Bacillaceae</taxon>
        <taxon>Heyndrickxia</taxon>
    </lineage>
</organism>
<dbReference type="Pfam" id="PF00535">
    <property type="entry name" value="Glycos_transf_2"/>
    <property type="match status" value="1"/>
</dbReference>
<dbReference type="AlphaFoldDB" id="A0A150KBW5"/>
<comment type="caution">
    <text evidence="3">The sequence shown here is derived from an EMBL/GenBank/DDBJ whole genome shotgun (WGS) entry which is preliminary data.</text>
</comment>
<gene>
    <name evidence="3" type="ORF">B4099_1046</name>
</gene>
<reference evidence="3 4" key="1">
    <citation type="submission" date="2016-01" db="EMBL/GenBank/DDBJ databases">
        <title>Genome Sequences of Twelve Sporeforming Bacillus Species Isolated from Foods.</title>
        <authorList>
            <person name="Berendsen E.M."/>
            <person name="Wells-Bennik M.H."/>
            <person name="Krawcyk A.O."/>
            <person name="De Jong A."/>
            <person name="Holsappel S."/>
            <person name="Eijlander R.T."/>
            <person name="Kuipers O.P."/>
        </authorList>
    </citation>
    <scope>NUCLEOTIDE SEQUENCE [LARGE SCALE GENOMIC DNA]</scope>
    <source>
        <strain evidence="3 4">B4099</strain>
    </source>
</reference>
<dbReference type="PANTHER" id="PTHR22916:SF3">
    <property type="entry name" value="UDP-GLCNAC:BETAGAL BETA-1,3-N-ACETYLGLUCOSAMINYLTRANSFERASE-LIKE PROTEIN 1"/>
    <property type="match status" value="1"/>
</dbReference>
<evidence type="ECO:0000259" key="2">
    <source>
        <dbReference type="Pfam" id="PF00535"/>
    </source>
</evidence>
<dbReference type="InterPro" id="IPR001173">
    <property type="entry name" value="Glyco_trans_2-like"/>
</dbReference>
<dbReference type="Gene3D" id="3.90.550.10">
    <property type="entry name" value="Spore Coat Polysaccharide Biosynthesis Protein SpsA, Chain A"/>
    <property type="match status" value="1"/>
</dbReference>
<evidence type="ECO:0000313" key="4">
    <source>
        <dbReference type="Proteomes" id="UP000075304"/>
    </source>
</evidence>
<dbReference type="EMBL" id="LQYI01000075">
    <property type="protein sequence ID" value="KYC67052.1"/>
    <property type="molecule type" value="Genomic_DNA"/>
</dbReference>
<evidence type="ECO:0000256" key="1">
    <source>
        <dbReference type="ARBA" id="ARBA00006739"/>
    </source>
</evidence>
<dbReference type="GO" id="GO:0016758">
    <property type="term" value="F:hexosyltransferase activity"/>
    <property type="evidence" value="ECO:0007669"/>
    <property type="project" value="UniProtKB-ARBA"/>
</dbReference>
<accession>A0A150KBW5</accession>
<dbReference type="PATRIC" id="fig|1398.25.peg.3722"/>
<proteinExistence type="inferred from homology"/>
<sequence>MNYKVSIIIPVYNVEKFLNRCLQTLRNQTLKEIEIIAVNDCSTDASLEILKDFQKEHPENVKIINSKVNVKQGGARNLGIDIAKGEYIGFVDPDDYISTTMFDKMYEAAIQNNADIVACDYFEVNGSTRTYKHNDLPEGDLDTEKKKVILKRKYGWELWQHIFKRELFINNSIRFSEHLFVTDLEIGALLFMYANKIAKVNEGLYFYVKHENATTTFKLNDKKIYDLIIVNDKRLEHFKDRNLYNEFKEELEYVYFWHVCVISVSRCILNFSRPQYSKMEEIKDRIKIKIPEITKNKYYKNSNVYSKFILFFLFHSKTILTFIIKLGNSLPPELKQKVKSLLKK</sequence>
<dbReference type="PANTHER" id="PTHR22916">
    <property type="entry name" value="GLYCOSYLTRANSFERASE"/>
    <property type="match status" value="1"/>
</dbReference>
<dbReference type="CDD" id="cd00761">
    <property type="entry name" value="Glyco_tranf_GTA_type"/>
    <property type="match status" value="1"/>
</dbReference>
<dbReference type="InterPro" id="IPR029044">
    <property type="entry name" value="Nucleotide-diphossugar_trans"/>
</dbReference>
<protein>
    <recommendedName>
        <fullName evidence="2">Glycosyltransferase 2-like domain-containing protein</fullName>
    </recommendedName>
</protein>
<dbReference type="SUPFAM" id="SSF53448">
    <property type="entry name" value="Nucleotide-diphospho-sugar transferases"/>
    <property type="match status" value="1"/>
</dbReference>
<dbReference type="Proteomes" id="UP000075304">
    <property type="component" value="Unassembled WGS sequence"/>
</dbReference>
<dbReference type="RefSeq" id="WP_061575219.1">
    <property type="nucleotide sequence ID" value="NZ_LQYI01000075.1"/>
</dbReference>
<feature type="domain" description="Glycosyltransferase 2-like" evidence="2">
    <location>
        <begin position="6"/>
        <end position="146"/>
    </location>
</feature>